<feature type="transmembrane region" description="Helical" evidence="1">
    <location>
        <begin position="59"/>
        <end position="80"/>
    </location>
</feature>
<dbReference type="AlphaFoldDB" id="A0A840MMW4"/>
<dbReference type="RefSeq" id="WP_184038671.1">
    <property type="nucleotide sequence ID" value="NZ_JACHHY010000011.1"/>
</dbReference>
<evidence type="ECO:0000313" key="2">
    <source>
        <dbReference type="EMBL" id="MBB5018805.1"/>
    </source>
</evidence>
<dbReference type="Proteomes" id="UP000575898">
    <property type="component" value="Unassembled WGS sequence"/>
</dbReference>
<proteinExistence type="predicted"/>
<comment type="caution">
    <text evidence="2">The sequence shown here is derived from an EMBL/GenBank/DDBJ whole genome shotgun (WGS) entry which is preliminary data.</text>
</comment>
<protein>
    <submittedName>
        <fullName evidence="2">Uncharacterized BrkB/YihY/UPF0761 family membrane protein</fullName>
    </submittedName>
</protein>
<dbReference type="EMBL" id="JACHHY010000011">
    <property type="protein sequence ID" value="MBB5018805.1"/>
    <property type="molecule type" value="Genomic_DNA"/>
</dbReference>
<accession>A0A840MMW4</accession>
<sequence length="96" mass="10783">MNRRQQTARFFKRHWLLALFVTALAFLGFGLASFNLITLLQANLALIAEHGWQALQDGALMQLVELSASTLVALLCYLVFKVGERLLVEKLIGNDH</sequence>
<name>A0A840MMW4_9PROT</name>
<keyword evidence="1" id="KW-0812">Transmembrane</keyword>
<evidence type="ECO:0000313" key="3">
    <source>
        <dbReference type="Proteomes" id="UP000575898"/>
    </source>
</evidence>
<organism evidence="2 3">
    <name type="scientific">Chitinivorax tropicus</name>
    <dbReference type="NCBI Taxonomy" id="714531"/>
    <lineage>
        <taxon>Bacteria</taxon>
        <taxon>Pseudomonadati</taxon>
        <taxon>Pseudomonadota</taxon>
        <taxon>Betaproteobacteria</taxon>
        <taxon>Chitinivorax</taxon>
    </lineage>
</organism>
<gene>
    <name evidence="2" type="ORF">HNQ59_002098</name>
</gene>
<keyword evidence="1" id="KW-1133">Transmembrane helix</keyword>
<reference evidence="2 3" key="1">
    <citation type="submission" date="2020-08" db="EMBL/GenBank/DDBJ databases">
        <title>Genomic Encyclopedia of Type Strains, Phase IV (KMG-IV): sequencing the most valuable type-strain genomes for metagenomic binning, comparative biology and taxonomic classification.</title>
        <authorList>
            <person name="Goeker M."/>
        </authorList>
    </citation>
    <scope>NUCLEOTIDE SEQUENCE [LARGE SCALE GENOMIC DNA]</scope>
    <source>
        <strain evidence="2 3">DSM 27165</strain>
    </source>
</reference>
<keyword evidence="3" id="KW-1185">Reference proteome</keyword>
<evidence type="ECO:0000256" key="1">
    <source>
        <dbReference type="SAM" id="Phobius"/>
    </source>
</evidence>
<keyword evidence="1" id="KW-0472">Membrane</keyword>